<dbReference type="InParanoid" id="I7LUW1"/>
<dbReference type="AlphaFoldDB" id="I7LUW1"/>
<dbReference type="HOGENOM" id="CLU_2854622_0_0_1"/>
<name>I7LUW1_TETTS</name>
<gene>
    <name evidence="1" type="ORF">TTHERM_00129310</name>
</gene>
<evidence type="ECO:0000313" key="2">
    <source>
        <dbReference type="Proteomes" id="UP000009168"/>
    </source>
</evidence>
<dbReference type="RefSeq" id="XP_001016400.1">
    <property type="nucleotide sequence ID" value="XM_001016400.1"/>
</dbReference>
<organism evidence="1 2">
    <name type="scientific">Tetrahymena thermophila (strain SB210)</name>
    <dbReference type="NCBI Taxonomy" id="312017"/>
    <lineage>
        <taxon>Eukaryota</taxon>
        <taxon>Sar</taxon>
        <taxon>Alveolata</taxon>
        <taxon>Ciliophora</taxon>
        <taxon>Intramacronucleata</taxon>
        <taxon>Oligohymenophorea</taxon>
        <taxon>Hymenostomatida</taxon>
        <taxon>Tetrahymenina</taxon>
        <taxon>Tetrahymenidae</taxon>
        <taxon>Tetrahymena</taxon>
    </lineage>
</organism>
<dbReference type="EMBL" id="GG662699">
    <property type="protein sequence ID" value="EAR96155.1"/>
    <property type="molecule type" value="Genomic_DNA"/>
</dbReference>
<proteinExistence type="predicted"/>
<dbReference type="KEGG" id="tet:TTHERM_00129310"/>
<reference evidence="2" key="1">
    <citation type="journal article" date="2006" name="PLoS Biol.">
        <title>Macronuclear genome sequence of the ciliate Tetrahymena thermophila, a model eukaryote.</title>
        <authorList>
            <person name="Eisen J.A."/>
            <person name="Coyne R.S."/>
            <person name="Wu M."/>
            <person name="Wu D."/>
            <person name="Thiagarajan M."/>
            <person name="Wortman J.R."/>
            <person name="Badger J.H."/>
            <person name="Ren Q."/>
            <person name="Amedeo P."/>
            <person name="Jones K.M."/>
            <person name="Tallon L.J."/>
            <person name="Delcher A.L."/>
            <person name="Salzberg S.L."/>
            <person name="Silva J.C."/>
            <person name="Haas B.J."/>
            <person name="Majoros W.H."/>
            <person name="Farzad M."/>
            <person name="Carlton J.M."/>
            <person name="Smith R.K. Jr."/>
            <person name="Garg J."/>
            <person name="Pearlman R.E."/>
            <person name="Karrer K.M."/>
            <person name="Sun L."/>
            <person name="Manning G."/>
            <person name="Elde N.C."/>
            <person name="Turkewitz A.P."/>
            <person name="Asai D.J."/>
            <person name="Wilkes D.E."/>
            <person name="Wang Y."/>
            <person name="Cai H."/>
            <person name="Collins K."/>
            <person name="Stewart B.A."/>
            <person name="Lee S.R."/>
            <person name="Wilamowska K."/>
            <person name="Weinberg Z."/>
            <person name="Ruzzo W.L."/>
            <person name="Wloga D."/>
            <person name="Gaertig J."/>
            <person name="Frankel J."/>
            <person name="Tsao C.-C."/>
            <person name="Gorovsky M.A."/>
            <person name="Keeling P.J."/>
            <person name="Waller R.F."/>
            <person name="Patron N.J."/>
            <person name="Cherry J.M."/>
            <person name="Stover N.A."/>
            <person name="Krieger C.J."/>
            <person name="del Toro C."/>
            <person name="Ryder H.F."/>
            <person name="Williamson S.C."/>
            <person name="Barbeau R.A."/>
            <person name="Hamilton E.P."/>
            <person name="Orias E."/>
        </authorList>
    </citation>
    <scope>NUCLEOTIDE SEQUENCE [LARGE SCALE GENOMIC DNA]</scope>
    <source>
        <strain evidence="2">SB210</strain>
    </source>
</reference>
<sequence>MRQILNQIGIVIATFIDEISFQQTKNYRQKFTHFQMESELVILKFKKQFLQKKNLMINNFANKFK</sequence>
<dbReference type="Proteomes" id="UP000009168">
    <property type="component" value="Unassembled WGS sequence"/>
</dbReference>
<dbReference type="GeneID" id="7825668"/>
<evidence type="ECO:0000313" key="1">
    <source>
        <dbReference type="EMBL" id="EAR96155.1"/>
    </source>
</evidence>
<protein>
    <submittedName>
        <fullName evidence="1">Uncharacterized protein</fullName>
    </submittedName>
</protein>
<keyword evidence="2" id="KW-1185">Reference proteome</keyword>
<accession>I7LUW1</accession>